<evidence type="ECO:0000313" key="12">
    <source>
        <dbReference type="Proteomes" id="UP001321486"/>
    </source>
</evidence>
<dbReference type="InterPro" id="IPR013149">
    <property type="entry name" value="ADH-like_C"/>
</dbReference>
<dbReference type="SUPFAM" id="SSF50129">
    <property type="entry name" value="GroES-like"/>
    <property type="match status" value="1"/>
</dbReference>
<dbReference type="PANTHER" id="PTHR42940">
    <property type="entry name" value="ALCOHOL DEHYDROGENASE 1-RELATED"/>
    <property type="match status" value="1"/>
</dbReference>
<dbReference type="InterPro" id="IPR020843">
    <property type="entry name" value="ER"/>
</dbReference>
<comment type="catalytic activity">
    <reaction evidence="8">
        <text>a primary alcohol + NAD(+) = an aldehyde + NADH + H(+)</text>
        <dbReference type="Rhea" id="RHEA:10736"/>
        <dbReference type="ChEBI" id="CHEBI:15378"/>
        <dbReference type="ChEBI" id="CHEBI:15734"/>
        <dbReference type="ChEBI" id="CHEBI:17478"/>
        <dbReference type="ChEBI" id="CHEBI:57540"/>
        <dbReference type="ChEBI" id="CHEBI:57945"/>
        <dbReference type="EC" id="1.1.1.1"/>
    </reaction>
</comment>
<dbReference type="PANTHER" id="PTHR42940:SF8">
    <property type="entry name" value="VACUOLAR PROTEIN SORTING-ASSOCIATED PROTEIN 11"/>
    <property type="match status" value="1"/>
</dbReference>
<sequence length="313" mass="32514">MKAWQFTEIGKPLSLTEVETPTPAADEIVVHVRAAGLCHSDVGFLDGTLTPLLPFRPITLGHEIAGTVSAVGSDVTEFALGQRVGIPATIEDGPGTEKNGGFAHEVAVLAKLVVPLPDHVPFDQAAAATDAGLTSYHAVHVQGRVTEGTKVGIIGLGGLGSLGAQAALAAGATVYVAEKNEKVHEFARSLGVEAVSTDIQDFKDAQLDVIVDFAGFGTTTDGAIKTLRRGGRIVQVGLARATAELDLQTLTLNEIELVGSQAGTKQDLIEVLELIEQGKLTSRVTAIGFDEIGDGIGKLERGEVIGRLVAVFG</sequence>
<comment type="cofactor">
    <cofactor evidence="1 9">
        <name>Zn(2+)</name>
        <dbReference type="ChEBI" id="CHEBI:29105"/>
    </cofactor>
</comment>
<reference evidence="12" key="1">
    <citation type="journal article" date="2019" name="Int. J. Syst. Evol. Microbiol.">
        <title>The Global Catalogue of Microorganisms (GCM) 10K type strain sequencing project: providing services to taxonomists for standard genome sequencing and annotation.</title>
        <authorList>
            <consortium name="The Broad Institute Genomics Platform"/>
            <consortium name="The Broad Institute Genome Sequencing Center for Infectious Disease"/>
            <person name="Wu L."/>
            <person name="Ma J."/>
        </authorList>
    </citation>
    <scope>NUCLEOTIDE SEQUENCE [LARGE SCALE GENOMIC DNA]</scope>
    <source>
        <strain evidence="12">NBRC 108728</strain>
    </source>
</reference>
<comment type="similarity">
    <text evidence="2 9">Belongs to the zinc-containing alcohol dehydrogenase family.</text>
</comment>
<comment type="catalytic activity">
    <reaction evidence="7">
        <text>a secondary alcohol + NAD(+) = a ketone + NADH + H(+)</text>
        <dbReference type="Rhea" id="RHEA:10740"/>
        <dbReference type="ChEBI" id="CHEBI:15378"/>
        <dbReference type="ChEBI" id="CHEBI:17087"/>
        <dbReference type="ChEBI" id="CHEBI:35681"/>
        <dbReference type="ChEBI" id="CHEBI:57540"/>
        <dbReference type="ChEBI" id="CHEBI:57945"/>
        <dbReference type="EC" id="1.1.1.1"/>
    </reaction>
</comment>
<dbReference type="Proteomes" id="UP001321486">
    <property type="component" value="Chromosome"/>
</dbReference>
<dbReference type="Pfam" id="PF00107">
    <property type="entry name" value="ADH_zinc_N"/>
    <property type="match status" value="1"/>
</dbReference>
<accession>A0ABM8GSD3</accession>
<protein>
    <recommendedName>
        <fullName evidence="3">alcohol dehydrogenase</fullName>
        <ecNumber evidence="3">1.1.1.1</ecNumber>
    </recommendedName>
</protein>
<dbReference type="SMART" id="SM00829">
    <property type="entry name" value="PKS_ER"/>
    <property type="match status" value="1"/>
</dbReference>
<evidence type="ECO:0000256" key="1">
    <source>
        <dbReference type="ARBA" id="ARBA00001947"/>
    </source>
</evidence>
<gene>
    <name evidence="11" type="ORF">GCM10025867_36260</name>
</gene>
<dbReference type="Pfam" id="PF08240">
    <property type="entry name" value="ADH_N"/>
    <property type="match status" value="1"/>
</dbReference>
<dbReference type="InterPro" id="IPR002328">
    <property type="entry name" value="ADH_Zn_CS"/>
</dbReference>
<keyword evidence="6" id="KW-0560">Oxidoreductase</keyword>
<evidence type="ECO:0000256" key="2">
    <source>
        <dbReference type="ARBA" id="ARBA00008072"/>
    </source>
</evidence>
<feature type="domain" description="Enoyl reductase (ER)" evidence="10">
    <location>
        <begin position="10"/>
        <end position="310"/>
    </location>
</feature>
<evidence type="ECO:0000259" key="10">
    <source>
        <dbReference type="SMART" id="SM00829"/>
    </source>
</evidence>
<evidence type="ECO:0000313" key="11">
    <source>
        <dbReference type="EMBL" id="BDZ51385.1"/>
    </source>
</evidence>
<keyword evidence="4 9" id="KW-0479">Metal-binding</keyword>
<evidence type="ECO:0000256" key="4">
    <source>
        <dbReference type="ARBA" id="ARBA00022723"/>
    </source>
</evidence>
<dbReference type="Gene3D" id="3.40.50.720">
    <property type="entry name" value="NAD(P)-binding Rossmann-like Domain"/>
    <property type="match status" value="1"/>
</dbReference>
<name>A0ABM8GSD3_9MICO</name>
<evidence type="ECO:0000256" key="8">
    <source>
        <dbReference type="ARBA" id="ARBA00049243"/>
    </source>
</evidence>
<keyword evidence="12" id="KW-1185">Reference proteome</keyword>
<dbReference type="InterPro" id="IPR036291">
    <property type="entry name" value="NAD(P)-bd_dom_sf"/>
</dbReference>
<evidence type="ECO:0000256" key="9">
    <source>
        <dbReference type="RuleBase" id="RU361277"/>
    </source>
</evidence>
<keyword evidence="5 9" id="KW-0862">Zinc</keyword>
<dbReference type="EMBL" id="AP027732">
    <property type="protein sequence ID" value="BDZ51385.1"/>
    <property type="molecule type" value="Genomic_DNA"/>
</dbReference>
<evidence type="ECO:0000256" key="3">
    <source>
        <dbReference type="ARBA" id="ARBA00013190"/>
    </source>
</evidence>
<evidence type="ECO:0000256" key="6">
    <source>
        <dbReference type="ARBA" id="ARBA00023002"/>
    </source>
</evidence>
<dbReference type="RefSeq" id="WP_286344159.1">
    <property type="nucleotide sequence ID" value="NZ_AP027732.1"/>
</dbReference>
<dbReference type="SUPFAM" id="SSF51735">
    <property type="entry name" value="NAD(P)-binding Rossmann-fold domains"/>
    <property type="match status" value="1"/>
</dbReference>
<dbReference type="EC" id="1.1.1.1" evidence="3"/>
<organism evidence="11 12">
    <name type="scientific">Frondihabitans sucicola</name>
    <dbReference type="NCBI Taxonomy" id="1268041"/>
    <lineage>
        <taxon>Bacteria</taxon>
        <taxon>Bacillati</taxon>
        <taxon>Actinomycetota</taxon>
        <taxon>Actinomycetes</taxon>
        <taxon>Micrococcales</taxon>
        <taxon>Microbacteriaceae</taxon>
        <taxon>Frondihabitans</taxon>
    </lineage>
</organism>
<proteinExistence type="inferred from homology"/>
<evidence type="ECO:0000256" key="5">
    <source>
        <dbReference type="ARBA" id="ARBA00022833"/>
    </source>
</evidence>
<dbReference type="CDD" id="cd08254">
    <property type="entry name" value="hydroxyacyl_CoA_DH"/>
    <property type="match status" value="1"/>
</dbReference>
<dbReference type="InterPro" id="IPR013154">
    <property type="entry name" value="ADH-like_N"/>
</dbReference>
<dbReference type="Gene3D" id="3.90.180.10">
    <property type="entry name" value="Medium-chain alcohol dehydrogenases, catalytic domain"/>
    <property type="match status" value="2"/>
</dbReference>
<evidence type="ECO:0000256" key="7">
    <source>
        <dbReference type="ARBA" id="ARBA00049164"/>
    </source>
</evidence>
<dbReference type="PROSITE" id="PS00059">
    <property type="entry name" value="ADH_ZINC"/>
    <property type="match status" value="1"/>
</dbReference>
<dbReference type="InterPro" id="IPR011032">
    <property type="entry name" value="GroES-like_sf"/>
</dbReference>